<proteinExistence type="predicted"/>
<evidence type="ECO:0000256" key="1">
    <source>
        <dbReference type="SAM" id="SignalP"/>
    </source>
</evidence>
<evidence type="ECO:0000313" key="3">
    <source>
        <dbReference type="Proteomes" id="UP000238191"/>
    </source>
</evidence>
<reference evidence="3" key="1">
    <citation type="submission" date="2016-08" db="EMBL/GenBank/DDBJ databases">
        <authorList>
            <person name="Merda D."/>
            <person name="Briand M."/>
            <person name="Taghouti G."/>
            <person name="Carrere S."/>
            <person name="Gouzy J."/>
            <person name="Portier P."/>
            <person name="Jacques M.-A."/>
            <person name="Fischer-Le Saux M."/>
        </authorList>
    </citation>
    <scope>NUCLEOTIDE SEQUENCE [LARGE SCALE GENOMIC DNA]</scope>
    <source>
        <strain evidence="3">CFBP4643</strain>
    </source>
</reference>
<evidence type="ECO:0000313" key="2">
    <source>
        <dbReference type="EMBL" id="PPU67729.1"/>
    </source>
</evidence>
<organism evidence="2 3">
    <name type="scientific">Xanthomonas pisi</name>
    <dbReference type="NCBI Taxonomy" id="56457"/>
    <lineage>
        <taxon>Bacteria</taxon>
        <taxon>Pseudomonadati</taxon>
        <taxon>Pseudomonadota</taxon>
        <taxon>Gammaproteobacteria</taxon>
        <taxon>Lysobacterales</taxon>
        <taxon>Lysobacteraceae</taxon>
        <taxon>Xanthomonas</taxon>
    </lineage>
</organism>
<dbReference type="OrthoDB" id="6006541at2"/>
<feature type="chain" id="PRO_5015468187" description="SCP domain-containing protein" evidence="1">
    <location>
        <begin position="25"/>
        <end position="181"/>
    </location>
</feature>
<dbReference type="AlphaFoldDB" id="A0A2S7D1X7"/>
<evidence type="ECO:0008006" key="4">
    <source>
        <dbReference type="Google" id="ProtNLM"/>
    </source>
</evidence>
<name>A0A2S7D1X7_9XANT</name>
<dbReference type="EMBL" id="MDEI01000011">
    <property type="protein sequence ID" value="PPU67729.1"/>
    <property type="molecule type" value="Genomic_DNA"/>
</dbReference>
<dbReference type="RefSeq" id="WP_046964884.1">
    <property type="nucleotide sequence ID" value="NZ_MDEI01000011.1"/>
</dbReference>
<comment type="caution">
    <text evidence="2">The sequence shown here is derived from an EMBL/GenBank/DDBJ whole genome shotgun (WGS) entry which is preliminary data.</text>
</comment>
<sequence length="181" mass="19273">MRGTGLLWGTWLMLACQGSAQAQASEQTDTTTRITLRQQLAASCVSVASAQTTILLDRAELERLAMLKPAAAAAVEDDAQRLARLAVVRAQAVLASTGKARDRFGCAVVQEGKESADTHYLLGQLLERGHAAVWTQAPAGFAPAIEVRRVDPQCRNGPMGSAFYRVADGGPLVLVLVECVR</sequence>
<feature type="signal peptide" evidence="1">
    <location>
        <begin position="1"/>
        <end position="24"/>
    </location>
</feature>
<keyword evidence="3" id="KW-1185">Reference proteome</keyword>
<accession>A0A2S7D1X7</accession>
<protein>
    <recommendedName>
        <fullName evidence="4">SCP domain-containing protein</fullName>
    </recommendedName>
</protein>
<keyword evidence="1" id="KW-0732">Signal</keyword>
<dbReference type="PROSITE" id="PS51257">
    <property type="entry name" value="PROKAR_LIPOPROTEIN"/>
    <property type="match status" value="1"/>
</dbReference>
<gene>
    <name evidence="2" type="ORF">XpiCFBP4643_14485</name>
</gene>
<dbReference type="Proteomes" id="UP000238191">
    <property type="component" value="Unassembled WGS sequence"/>
</dbReference>